<dbReference type="PANTHER" id="PTHR37418:SF2">
    <property type="entry name" value="3-KETO-5-AMINOHEXANOATE CLEAVAGE ENZYME"/>
    <property type="match status" value="1"/>
</dbReference>
<keyword evidence="6" id="KW-1185">Reference proteome</keyword>
<evidence type="ECO:0000256" key="4">
    <source>
        <dbReference type="ARBA" id="ARBA00022833"/>
    </source>
</evidence>
<proteinExistence type="predicted"/>
<dbReference type="Gene3D" id="3.20.20.70">
    <property type="entry name" value="Aldolase class I"/>
    <property type="match status" value="1"/>
</dbReference>
<dbReference type="Pfam" id="PF05853">
    <property type="entry name" value="BKACE"/>
    <property type="match status" value="1"/>
</dbReference>
<dbReference type="PANTHER" id="PTHR37418">
    <property type="entry name" value="3-KETO-5-AMINOHEXANOATE CLEAVAGE ENZYME-RELATED"/>
    <property type="match status" value="1"/>
</dbReference>
<comment type="cofactor">
    <cofactor evidence="1">
        <name>Zn(2+)</name>
        <dbReference type="ChEBI" id="CHEBI:29105"/>
    </cofactor>
</comment>
<evidence type="ECO:0000256" key="2">
    <source>
        <dbReference type="ARBA" id="ARBA00022679"/>
    </source>
</evidence>
<dbReference type="EMBL" id="JAASQI010000005">
    <property type="protein sequence ID" value="NIJ58646.1"/>
    <property type="molecule type" value="Genomic_DNA"/>
</dbReference>
<keyword evidence="2" id="KW-0808">Transferase</keyword>
<evidence type="ECO:0000256" key="1">
    <source>
        <dbReference type="ARBA" id="ARBA00001947"/>
    </source>
</evidence>
<dbReference type="InterPro" id="IPR013785">
    <property type="entry name" value="Aldolase_TIM"/>
</dbReference>
<comment type="caution">
    <text evidence="5">The sequence shown here is derived from an EMBL/GenBank/DDBJ whole genome shotgun (WGS) entry which is preliminary data.</text>
</comment>
<evidence type="ECO:0000256" key="3">
    <source>
        <dbReference type="ARBA" id="ARBA00022723"/>
    </source>
</evidence>
<dbReference type="RefSeq" id="WP_166953200.1">
    <property type="nucleotide sequence ID" value="NZ_JAASQI010000005.1"/>
</dbReference>
<dbReference type="Proteomes" id="UP001429580">
    <property type="component" value="Unassembled WGS sequence"/>
</dbReference>
<evidence type="ECO:0000313" key="6">
    <source>
        <dbReference type="Proteomes" id="UP001429580"/>
    </source>
</evidence>
<reference evidence="5 6" key="1">
    <citation type="submission" date="2020-03" db="EMBL/GenBank/DDBJ databases">
        <title>Genomic Encyclopedia of Type Strains, Phase IV (KMG-IV): sequencing the most valuable type-strain genomes for metagenomic binning, comparative biology and taxonomic classification.</title>
        <authorList>
            <person name="Goeker M."/>
        </authorList>
    </citation>
    <scope>NUCLEOTIDE SEQUENCE [LARGE SCALE GENOMIC DNA]</scope>
    <source>
        <strain evidence="5 6">DSM 103870</strain>
    </source>
</reference>
<keyword evidence="4" id="KW-0862">Zinc</keyword>
<protein>
    <submittedName>
        <fullName evidence="5">Uncharacterized protein (DUF849 family)</fullName>
    </submittedName>
</protein>
<evidence type="ECO:0000313" key="5">
    <source>
        <dbReference type="EMBL" id="NIJ58646.1"/>
    </source>
</evidence>
<name>A0ABX0V0B8_9HYPH</name>
<gene>
    <name evidence="5" type="ORF">FHS82_002494</name>
</gene>
<accession>A0ABX0V0B8</accession>
<sequence>MKPLPVLMVAPNGATKTKADHPALPVTIPEIVACARACHAAGADGLHAHVRDAAGRHVLDAGLYTELLGELARQVPRMQVQITTEAVGRYSPADQRALVDRLRPASVSVALREITAEPDEAVTRAFFARCAESGIAVQHILYDVDDIARLGALLAGGIVPVAGLQVLHVLGRYTPGQVSSPDEVAVRLAAQAALGVTPDWAVCAFGPAETACLRAALKAGGKARIGFENNLLNADGRPARDNADRVAELVGLMPDIVAGRRTAGA</sequence>
<organism evidence="5 6">
    <name type="scientific">Pseudochelatococcus lubricantis</name>
    <dbReference type="NCBI Taxonomy" id="1538102"/>
    <lineage>
        <taxon>Bacteria</taxon>
        <taxon>Pseudomonadati</taxon>
        <taxon>Pseudomonadota</taxon>
        <taxon>Alphaproteobacteria</taxon>
        <taxon>Hyphomicrobiales</taxon>
        <taxon>Chelatococcaceae</taxon>
        <taxon>Pseudochelatococcus</taxon>
    </lineage>
</organism>
<keyword evidence="3" id="KW-0479">Metal-binding</keyword>
<dbReference type="InterPro" id="IPR008567">
    <property type="entry name" value="BKACE"/>
</dbReference>